<keyword evidence="3 4" id="KW-0732">Signal</keyword>
<dbReference type="Proteomes" id="UP000632377">
    <property type="component" value="Unassembled WGS sequence"/>
</dbReference>
<dbReference type="Pfam" id="PF00496">
    <property type="entry name" value="SBP_bac_5"/>
    <property type="match status" value="1"/>
</dbReference>
<keyword evidence="2" id="KW-0813">Transport</keyword>
<evidence type="ECO:0000256" key="4">
    <source>
        <dbReference type="SAM" id="SignalP"/>
    </source>
</evidence>
<feature type="chain" id="PRO_5046030848" description="Solute-binding protein family 5 domain-containing protein" evidence="4">
    <location>
        <begin position="23"/>
        <end position="629"/>
    </location>
</feature>
<protein>
    <recommendedName>
        <fullName evidence="5">Solute-binding protein family 5 domain-containing protein</fullName>
    </recommendedName>
</protein>
<evidence type="ECO:0000256" key="2">
    <source>
        <dbReference type="ARBA" id="ARBA00022448"/>
    </source>
</evidence>
<dbReference type="SUPFAM" id="SSF53850">
    <property type="entry name" value="Periplasmic binding protein-like II"/>
    <property type="match status" value="1"/>
</dbReference>
<dbReference type="RefSeq" id="WP_202748469.1">
    <property type="nucleotide sequence ID" value="NZ_JAESWC010000002.1"/>
</dbReference>
<dbReference type="InterPro" id="IPR030678">
    <property type="entry name" value="Peptide/Ni-bd"/>
</dbReference>
<keyword evidence="7" id="KW-1185">Reference proteome</keyword>
<evidence type="ECO:0000256" key="3">
    <source>
        <dbReference type="ARBA" id="ARBA00022729"/>
    </source>
</evidence>
<evidence type="ECO:0000313" key="7">
    <source>
        <dbReference type="Proteomes" id="UP000632377"/>
    </source>
</evidence>
<dbReference type="PANTHER" id="PTHR30290">
    <property type="entry name" value="PERIPLASMIC BINDING COMPONENT OF ABC TRANSPORTER"/>
    <property type="match status" value="1"/>
</dbReference>
<feature type="signal peptide" evidence="4">
    <location>
        <begin position="1"/>
        <end position="22"/>
    </location>
</feature>
<evidence type="ECO:0000256" key="1">
    <source>
        <dbReference type="ARBA" id="ARBA00005695"/>
    </source>
</evidence>
<gene>
    <name evidence="6" type="ORF">JK636_08915</name>
</gene>
<reference evidence="6 7" key="1">
    <citation type="submission" date="2021-01" db="EMBL/GenBank/DDBJ databases">
        <title>Genome public.</title>
        <authorList>
            <person name="Liu C."/>
            <person name="Sun Q."/>
        </authorList>
    </citation>
    <scope>NUCLEOTIDE SEQUENCE [LARGE SCALE GENOMIC DNA]</scope>
    <source>
        <strain evidence="6 7">YIM B02515</strain>
    </source>
</reference>
<accession>A0ABS1T964</accession>
<dbReference type="PANTHER" id="PTHR30290:SF9">
    <property type="entry name" value="OLIGOPEPTIDE-BINDING PROTEIN APPA"/>
    <property type="match status" value="1"/>
</dbReference>
<name>A0ABS1T964_9CLOT</name>
<sequence>MNKTLRKLALAIVAAITVTSFVGCNDTKSTGVGKSSGKKEYAEPTVNKDKVMNMAGYWSKPPQFNGNFFNSDGNNVAQYFVYERLWTTLRVGTGKTYMQLADKVENTEDKTIVTLKKGIKWHNGETFTSKDIWAYYMLKKVDTTKYVASIETPDENTLVFNWQKPAVFEDMRMKLIAKDLNGTMPYHIYKEFADKAAEIYKSGAPNTDSKKKPTFGVNLNEEQTKAFADNNKNLVNLKMEKPIGTGPYKFSSVDDNNLVLVKNADYYDAKNVHFEKINFKMAPADISQYYAMLRNGEFDIDNGTPPKDVLESTLAANQDLVHYTMFDMASYGVMFNTRKAPFDNLKFRQAIAYIIDKGKVREVGNYYGKEFNSISAIGFPPSMMEKVLDKNMKLTDYTKNEEKAASLLKELGWTKGSNGQWADSTGKKAEFIIGSDAGFDITLNSAQVVAEQLTKFGINTQVKAVDGSVFYTNAKAGEYDMTCYLIDMCWGMNDAWDGLNNAYVGLKDYMGLPNNLTAKGYDGSDVDVYSLLDQYPRTQDAKEREKIASNLAYVYNENCYAVNLFQTSYGVFLNMKNIDGNFPAAEDIEKYDRNMPLYTDNKDINDRIVELNYEFQCNRNWTSGEFWPK</sequence>
<dbReference type="PIRSF" id="PIRSF002741">
    <property type="entry name" value="MppA"/>
    <property type="match status" value="1"/>
</dbReference>
<dbReference type="Gene3D" id="3.40.190.10">
    <property type="entry name" value="Periplasmic binding protein-like II"/>
    <property type="match status" value="1"/>
</dbReference>
<comment type="similarity">
    <text evidence="1">Belongs to the bacterial solute-binding protein 5 family.</text>
</comment>
<feature type="domain" description="Solute-binding protein family 5" evidence="5">
    <location>
        <begin position="97"/>
        <end position="484"/>
    </location>
</feature>
<proteinExistence type="inferred from homology"/>
<evidence type="ECO:0000313" key="6">
    <source>
        <dbReference type="EMBL" id="MBL4935880.1"/>
    </source>
</evidence>
<dbReference type="EMBL" id="JAESWC010000002">
    <property type="protein sequence ID" value="MBL4935880.1"/>
    <property type="molecule type" value="Genomic_DNA"/>
</dbReference>
<dbReference type="InterPro" id="IPR039424">
    <property type="entry name" value="SBP_5"/>
</dbReference>
<dbReference type="InterPro" id="IPR000914">
    <property type="entry name" value="SBP_5_dom"/>
</dbReference>
<evidence type="ECO:0000259" key="5">
    <source>
        <dbReference type="Pfam" id="PF00496"/>
    </source>
</evidence>
<comment type="caution">
    <text evidence="6">The sequence shown here is derived from an EMBL/GenBank/DDBJ whole genome shotgun (WGS) entry which is preliminary data.</text>
</comment>
<dbReference type="PROSITE" id="PS51257">
    <property type="entry name" value="PROKAR_LIPOPROTEIN"/>
    <property type="match status" value="1"/>
</dbReference>
<organism evidence="6 7">
    <name type="scientific">Clostridium rhizosphaerae</name>
    <dbReference type="NCBI Taxonomy" id="2803861"/>
    <lineage>
        <taxon>Bacteria</taxon>
        <taxon>Bacillati</taxon>
        <taxon>Bacillota</taxon>
        <taxon>Clostridia</taxon>
        <taxon>Eubacteriales</taxon>
        <taxon>Clostridiaceae</taxon>
        <taxon>Clostridium</taxon>
    </lineage>
</organism>
<dbReference type="Gene3D" id="3.10.105.10">
    <property type="entry name" value="Dipeptide-binding Protein, Domain 3"/>
    <property type="match status" value="1"/>
</dbReference>